<feature type="region of interest" description="Disordered" evidence="1">
    <location>
        <begin position="1"/>
        <end position="20"/>
    </location>
</feature>
<sequence>MGEPAQMVKNSRKPRRRPAHLRTKTGCLTCEFDPFRAPSASFSPTSDNHSVDDEEDEFSLIVSPQLTSVASHTKIHSPPLFDFMRTVFVPQLVRPATDSQYIKDFTSGSLQLAHSTPFFMDALLACSAAEIKENDAFHRRRAESTTSKLSQGMRASLAQDDSPLAEIIALRTVLMLYIYEASTYSTQ</sequence>
<dbReference type="OrthoDB" id="1919336at2759"/>
<dbReference type="RefSeq" id="XP_007749736.1">
    <property type="nucleotide sequence ID" value="XM_007751546.1"/>
</dbReference>
<evidence type="ECO:0000256" key="1">
    <source>
        <dbReference type="SAM" id="MobiDB-lite"/>
    </source>
</evidence>
<evidence type="ECO:0000313" key="2">
    <source>
        <dbReference type="EMBL" id="EXJ65996.1"/>
    </source>
</evidence>
<dbReference type="AlphaFoldDB" id="W9WMY1"/>
<comment type="caution">
    <text evidence="2">The sequence shown here is derived from an EMBL/GenBank/DDBJ whole genome shotgun (WGS) entry which is preliminary data.</text>
</comment>
<evidence type="ECO:0008006" key="4">
    <source>
        <dbReference type="Google" id="ProtNLM"/>
    </source>
</evidence>
<dbReference type="HOGENOM" id="CLU_1447544_0_0_1"/>
<accession>W9WMY1</accession>
<keyword evidence="3" id="KW-1185">Reference proteome</keyword>
<gene>
    <name evidence="2" type="ORF">A1O5_10973</name>
</gene>
<feature type="compositionally biased region" description="Basic residues" evidence="1">
    <location>
        <begin position="10"/>
        <end position="20"/>
    </location>
</feature>
<organism evidence="2 3">
    <name type="scientific">Cladophialophora psammophila CBS 110553</name>
    <dbReference type="NCBI Taxonomy" id="1182543"/>
    <lineage>
        <taxon>Eukaryota</taxon>
        <taxon>Fungi</taxon>
        <taxon>Dikarya</taxon>
        <taxon>Ascomycota</taxon>
        <taxon>Pezizomycotina</taxon>
        <taxon>Eurotiomycetes</taxon>
        <taxon>Chaetothyriomycetidae</taxon>
        <taxon>Chaetothyriales</taxon>
        <taxon>Herpotrichiellaceae</taxon>
        <taxon>Cladophialophora</taxon>
    </lineage>
</organism>
<proteinExistence type="predicted"/>
<name>W9WMY1_9EURO</name>
<dbReference type="EMBL" id="AMGX01000022">
    <property type="protein sequence ID" value="EXJ65996.1"/>
    <property type="molecule type" value="Genomic_DNA"/>
</dbReference>
<evidence type="ECO:0000313" key="3">
    <source>
        <dbReference type="Proteomes" id="UP000019471"/>
    </source>
</evidence>
<dbReference type="Proteomes" id="UP000019471">
    <property type="component" value="Unassembled WGS sequence"/>
</dbReference>
<dbReference type="GeneID" id="19195663"/>
<reference evidence="2 3" key="1">
    <citation type="submission" date="2013-03" db="EMBL/GenBank/DDBJ databases">
        <title>The Genome Sequence of Cladophialophora psammophila CBS 110553.</title>
        <authorList>
            <consortium name="The Broad Institute Genomics Platform"/>
            <person name="Cuomo C."/>
            <person name="de Hoog S."/>
            <person name="Gorbushina A."/>
            <person name="Walker B."/>
            <person name="Young S.K."/>
            <person name="Zeng Q."/>
            <person name="Gargeya S."/>
            <person name="Fitzgerald M."/>
            <person name="Haas B."/>
            <person name="Abouelleil A."/>
            <person name="Allen A.W."/>
            <person name="Alvarado L."/>
            <person name="Arachchi H.M."/>
            <person name="Berlin A.M."/>
            <person name="Chapman S.B."/>
            <person name="Gainer-Dewar J."/>
            <person name="Goldberg J."/>
            <person name="Griggs A."/>
            <person name="Gujja S."/>
            <person name="Hansen M."/>
            <person name="Howarth C."/>
            <person name="Imamovic A."/>
            <person name="Ireland A."/>
            <person name="Larimer J."/>
            <person name="McCowan C."/>
            <person name="Murphy C."/>
            <person name="Pearson M."/>
            <person name="Poon T.W."/>
            <person name="Priest M."/>
            <person name="Roberts A."/>
            <person name="Saif S."/>
            <person name="Shea T."/>
            <person name="Sisk P."/>
            <person name="Sykes S."/>
            <person name="Wortman J."/>
            <person name="Nusbaum C."/>
            <person name="Birren B."/>
        </authorList>
    </citation>
    <scope>NUCLEOTIDE SEQUENCE [LARGE SCALE GENOMIC DNA]</scope>
    <source>
        <strain evidence="2 3">CBS 110553</strain>
    </source>
</reference>
<protein>
    <recommendedName>
        <fullName evidence="4">Transcription factor domain-containing protein</fullName>
    </recommendedName>
</protein>